<gene>
    <name evidence="1" type="ORF">OFUS_LOCUS22886</name>
</gene>
<organism evidence="1 2">
    <name type="scientific">Owenia fusiformis</name>
    <name type="common">Polychaete worm</name>
    <dbReference type="NCBI Taxonomy" id="6347"/>
    <lineage>
        <taxon>Eukaryota</taxon>
        <taxon>Metazoa</taxon>
        <taxon>Spiralia</taxon>
        <taxon>Lophotrochozoa</taxon>
        <taxon>Annelida</taxon>
        <taxon>Polychaeta</taxon>
        <taxon>Sedentaria</taxon>
        <taxon>Canalipalpata</taxon>
        <taxon>Sabellida</taxon>
        <taxon>Oweniida</taxon>
        <taxon>Oweniidae</taxon>
        <taxon>Owenia</taxon>
    </lineage>
</organism>
<dbReference type="AlphaFoldDB" id="A0A8J1TDC1"/>
<evidence type="ECO:0000313" key="2">
    <source>
        <dbReference type="Proteomes" id="UP000749559"/>
    </source>
</evidence>
<keyword evidence="2" id="KW-1185">Reference proteome</keyword>
<accession>A0A8J1TDC1</accession>
<feature type="non-terminal residue" evidence="1">
    <location>
        <position position="107"/>
    </location>
</feature>
<sequence length="107" mass="12600">MNKIRPMVFELLPGQTDVCTDGGVPYIPPNFVRWDNNSKVLHKIFRTLPTVTVVESCIEPKEQFYWNYDNKKWQSKLSVNKISRNVNCNLDYNNLGTLMYFYCITEN</sequence>
<protein>
    <submittedName>
        <fullName evidence="1">Uncharacterized protein</fullName>
    </submittedName>
</protein>
<proteinExistence type="predicted"/>
<dbReference type="EMBL" id="CAIIXF020000011">
    <property type="protein sequence ID" value="CAH1798795.1"/>
    <property type="molecule type" value="Genomic_DNA"/>
</dbReference>
<name>A0A8J1TDC1_OWEFU</name>
<reference evidence="1" key="1">
    <citation type="submission" date="2022-03" db="EMBL/GenBank/DDBJ databases">
        <authorList>
            <person name="Martin C."/>
        </authorList>
    </citation>
    <scope>NUCLEOTIDE SEQUENCE</scope>
</reference>
<comment type="caution">
    <text evidence="1">The sequence shown here is derived from an EMBL/GenBank/DDBJ whole genome shotgun (WGS) entry which is preliminary data.</text>
</comment>
<evidence type="ECO:0000313" key="1">
    <source>
        <dbReference type="EMBL" id="CAH1798795.1"/>
    </source>
</evidence>
<dbReference type="Proteomes" id="UP000749559">
    <property type="component" value="Unassembled WGS sequence"/>
</dbReference>